<dbReference type="InterPro" id="IPR036250">
    <property type="entry name" value="AcylCo_DH-like_C"/>
</dbReference>
<dbReference type="InterPro" id="IPR009100">
    <property type="entry name" value="AcylCoA_DH/oxidase_NM_dom_sf"/>
</dbReference>
<feature type="domain" description="Acyl-CoA oxidase/dehydrogenase middle" evidence="9">
    <location>
        <begin position="122"/>
        <end position="218"/>
    </location>
</feature>
<dbReference type="InterPro" id="IPR006089">
    <property type="entry name" value="Acyl-CoA_DH_CS"/>
</dbReference>
<dbReference type="SUPFAM" id="SSF47203">
    <property type="entry name" value="Acyl-CoA dehydrogenase C-terminal domain-like"/>
    <property type="match status" value="1"/>
</dbReference>
<comment type="similarity">
    <text evidence="2 7">Belongs to the acyl-CoA dehydrogenase family.</text>
</comment>
<dbReference type="InterPro" id="IPR013786">
    <property type="entry name" value="AcylCoA_DH/ox_N"/>
</dbReference>
<dbReference type="Pfam" id="PF00441">
    <property type="entry name" value="Acyl-CoA_dh_1"/>
    <property type="match status" value="1"/>
</dbReference>
<evidence type="ECO:0000313" key="11">
    <source>
        <dbReference type="EMBL" id="BBO69814.1"/>
    </source>
</evidence>
<evidence type="ECO:0000256" key="3">
    <source>
        <dbReference type="ARBA" id="ARBA00011881"/>
    </source>
</evidence>
<evidence type="ECO:0000256" key="5">
    <source>
        <dbReference type="ARBA" id="ARBA00022827"/>
    </source>
</evidence>
<dbReference type="RefSeq" id="WP_155317818.1">
    <property type="nucleotide sequence ID" value="NZ_AP021874.1"/>
</dbReference>
<dbReference type="EMBL" id="AP021874">
    <property type="protein sequence ID" value="BBO69814.1"/>
    <property type="molecule type" value="Genomic_DNA"/>
</dbReference>
<name>A0A5K7YU57_9BACT</name>
<organism evidence="11 12">
    <name type="scientific">Desulfosarcina alkanivorans</name>
    <dbReference type="NCBI Taxonomy" id="571177"/>
    <lineage>
        <taxon>Bacteria</taxon>
        <taxon>Pseudomonadati</taxon>
        <taxon>Thermodesulfobacteriota</taxon>
        <taxon>Desulfobacteria</taxon>
        <taxon>Desulfobacterales</taxon>
        <taxon>Desulfosarcinaceae</taxon>
        <taxon>Desulfosarcina</taxon>
    </lineage>
</organism>
<keyword evidence="4 7" id="KW-0285">Flavoprotein</keyword>
<dbReference type="OrthoDB" id="9765339at2"/>
<feature type="domain" description="Acyl-CoA dehydrogenase/oxidase C-terminal" evidence="8">
    <location>
        <begin position="230"/>
        <end position="378"/>
    </location>
</feature>
<dbReference type="InterPro" id="IPR009075">
    <property type="entry name" value="AcylCo_DH/oxidase_C"/>
</dbReference>
<dbReference type="SUPFAM" id="SSF56645">
    <property type="entry name" value="Acyl-CoA dehydrogenase NM domain-like"/>
    <property type="match status" value="1"/>
</dbReference>
<evidence type="ECO:0000259" key="8">
    <source>
        <dbReference type="Pfam" id="PF00441"/>
    </source>
</evidence>
<evidence type="ECO:0000256" key="1">
    <source>
        <dbReference type="ARBA" id="ARBA00001974"/>
    </source>
</evidence>
<protein>
    <submittedName>
        <fullName evidence="11">Acyl-CoA dehydrogenase</fullName>
    </submittedName>
</protein>
<dbReference type="FunFam" id="2.40.110.10:FF:000002">
    <property type="entry name" value="Acyl-CoA dehydrogenase fadE12"/>
    <property type="match status" value="1"/>
</dbReference>
<dbReference type="AlphaFoldDB" id="A0A5K7YU57"/>
<comment type="cofactor">
    <cofactor evidence="1 7">
        <name>FAD</name>
        <dbReference type="ChEBI" id="CHEBI:57692"/>
    </cofactor>
</comment>
<keyword evidence="5 7" id="KW-0274">FAD</keyword>
<evidence type="ECO:0000313" key="12">
    <source>
        <dbReference type="Proteomes" id="UP000427906"/>
    </source>
</evidence>
<dbReference type="InterPro" id="IPR006091">
    <property type="entry name" value="Acyl-CoA_Oxase/DH_mid-dom"/>
</dbReference>
<gene>
    <name evidence="11" type="ORF">DSCA_37440</name>
</gene>
<dbReference type="Pfam" id="PF02770">
    <property type="entry name" value="Acyl-CoA_dh_M"/>
    <property type="match status" value="1"/>
</dbReference>
<dbReference type="Gene3D" id="2.40.110.10">
    <property type="entry name" value="Butyryl-CoA Dehydrogenase, subunit A, domain 2"/>
    <property type="match status" value="1"/>
</dbReference>
<dbReference type="KEGG" id="dalk:DSCA_37440"/>
<dbReference type="InterPro" id="IPR046373">
    <property type="entry name" value="Acyl-CoA_Oxase/DH_mid-dom_sf"/>
</dbReference>
<dbReference type="Gene3D" id="1.10.540.10">
    <property type="entry name" value="Acyl-CoA dehydrogenase/oxidase, N-terminal domain"/>
    <property type="match status" value="1"/>
</dbReference>
<dbReference type="GO" id="GO:0005737">
    <property type="term" value="C:cytoplasm"/>
    <property type="evidence" value="ECO:0007669"/>
    <property type="project" value="TreeGrafter"/>
</dbReference>
<dbReference type="PANTHER" id="PTHR48083:SF6">
    <property type="entry name" value="ACYL-COA DEHYDROGENASE 6"/>
    <property type="match status" value="1"/>
</dbReference>
<dbReference type="InterPro" id="IPR050741">
    <property type="entry name" value="Acyl-CoA_dehydrogenase"/>
</dbReference>
<evidence type="ECO:0000256" key="4">
    <source>
        <dbReference type="ARBA" id="ARBA00022630"/>
    </source>
</evidence>
<comment type="subunit">
    <text evidence="3">Homotetramer.</text>
</comment>
<dbReference type="Pfam" id="PF02771">
    <property type="entry name" value="Acyl-CoA_dh_N"/>
    <property type="match status" value="1"/>
</dbReference>
<reference evidence="11 12" key="1">
    <citation type="submission" date="2019-11" db="EMBL/GenBank/DDBJ databases">
        <title>Comparative genomics of hydrocarbon-degrading Desulfosarcina strains.</title>
        <authorList>
            <person name="Watanabe M."/>
            <person name="Kojima H."/>
            <person name="Fukui M."/>
        </authorList>
    </citation>
    <scope>NUCLEOTIDE SEQUENCE [LARGE SCALE GENOMIC DNA]</scope>
    <source>
        <strain evidence="11 12">PL12</strain>
    </source>
</reference>
<dbReference type="InterPro" id="IPR037069">
    <property type="entry name" value="AcylCoA_DH/ox_N_sf"/>
</dbReference>
<accession>A0A5K7YU57</accession>
<evidence type="ECO:0000259" key="9">
    <source>
        <dbReference type="Pfam" id="PF02770"/>
    </source>
</evidence>
<dbReference type="PROSITE" id="PS00072">
    <property type="entry name" value="ACYL_COA_DH_1"/>
    <property type="match status" value="1"/>
</dbReference>
<proteinExistence type="inferred from homology"/>
<dbReference type="Gene3D" id="1.20.140.10">
    <property type="entry name" value="Butyryl-CoA Dehydrogenase, subunit A, domain 3"/>
    <property type="match status" value="1"/>
</dbReference>
<dbReference type="PANTHER" id="PTHR48083">
    <property type="entry name" value="MEDIUM-CHAIN SPECIFIC ACYL-COA DEHYDROGENASE, MITOCHONDRIAL-RELATED"/>
    <property type="match status" value="1"/>
</dbReference>
<evidence type="ECO:0000256" key="6">
    <source>
        <dbReference type="ARBA" id="ARBA00023002"/>
    </source>
</evidence>
<dbReference type="FunFam" id="1.10.540.10:FF:000026">
    <property type="entry name" value="Acyl-CoA dehydrogenase medium chain"/>
    <property type="match status" value="1"/>
</dbReference>
<keyword evidence="6 7" id="KW-0560">Oxidoreductase</keyword>
<keyword evidence="12" id="KW-1185">Reference proteome</keyword>
<evidence type="ECO:0000259" key="10">
    <source>
        <dbReference type="Pfam" id="PF02771"/>
    </source>
</evidence>
<dbReference type="GO" id="GO:0033539">
    <property type="term" value="P:fatty acid beta-oxidation using acyl-CoA dehydrogenase"/>
    <property type="evidence" value="ECO:0007669"/>
    <property type="project" value="TreeGrafter"/>
</dbReference>
<dbReference type="GO" id="GO:0050660">
    <property type="term" value="F:flavin adenine dinucleotide binding"/>
    <property type="evidence" value="ECO:0007669"/>
    <property type="project" value="InterPro"/>
</dbReference>
<evidence type="ECO:0000256" key="7">
    <source>
        <dbReference type="RuleBase" id="RU362125"/>
    </source>
</evidence>
<dbReference type="Proteomes" id="UP000427906">
    <property type="component" value="Chromosome"/>
</dbReference>
<sequence length="380" mass="41862">MDILKYSEKHRDFRRRLRDFLAKEVVPHVDRFEKNHRVPKKIWQKMGRAGFLCPCLPPGYGGLGGDFLYAVIVAEEMALTNHTGLAVSLHSDIVVPYIESFASETLKKKYLPGCISGDIITAVAMTEPGAGSDVASMTTTAVEEGEGIVINGTKTFISNAVNCDLVVLAAVDPSIEKKHQAVSLYLVEAGVPGFKKGEPLEKMGWNSQDTGELFFTNCRIPKENRLGDPGMGFLMLMQKLQQERLVCAMGGIYGAEYILNWTTDYCKKTAGNGKALIKSQATQFALVEMATEIKLGRTFIEKLIVDHMEGQNVAIETSMAKYWNTELAKRVALRCLDLIGPFGTLEACPIARAFRDVRVTSIFAGTNEIMKGIVAKFMGM</sequence>
<evidence type="ECO:0000256" key="2">
    <source>
        <dbReference type="ARBA" id="ARBA00009347"/>
    </source>
</evidence>
<dbReference type="GO" id="GO:0003995">
    <property type="term" value="F:acyl-CoA dehydrogenase activity"/>
    <property type="evidence" value="ECO:0007669"/>
    <property type="project" value="InterPro"/>
</dbReference>
<feature type="domain" description="Acyl-CoA dehydrogenase/oxidase N-terminal" evidence="10">
    <location>
        <begin position="7"/>
        <end position="118"/>
    </location>
</feature>